<dbReference type="Proteomes" id="UP000078070">
    <property type="component" value="Chromosome"/>
</dbReference>
<dbReference type="InterPro" id="IPR005770">
    <property type="entry name" value="PhnD"/>
</dbReference>
<dbReference type="PANTHER" id="PTHR35841">
    <property type="entry name" value="PHOSPHONATES-BINDING PERIPLASMIC PROTEIN"/>
    <property type="match status" value="1"/>
</dbReference>
<evidence type="ECO:0000256" key="2">
    <source>
        <dbReference type="ARBA" id="ARBA00022729"/>
    </source>
</evidence>
<evidence type="ECO:0000256" key="1">
    <source>
        <dbReference type="ARBA" id="ARBA00007162"/>
    </source>
</evidence>
<protein>
    <submittedName>
        <fullName evidence="4">Phosphonate ABC transporter substrate-binding protein</fullName>
    </submittedName>
</protein>
<comment type="similarity">
    <text evidence="1">Belongs to the phosphate/phosphite/phosphonate binding protein family.</text>
</comment>
<dbReference type="NCBIfam" id="TIGR01098">
    <property type="entry name" value="3A0109s03R"/>
    <property type="match status" value="1"/>
</dbReference>
<feature type="signal peptide" evidence="3">
    <location>
        <begin position="1"/>
        <end position="24"/>
    </location>
</feature>
<dbReference type="AlphaFoldDB" id="A0A1A9F3G6"/>
<organism evidence="4 5">
    <name type="scientific">Marinobacterium aestuarii</name>
    <dbReference type="NCBI Taxonomy" id="1821621"/>
    <lineage>
        <taxon>Bacteria</taxon>
        <taxon>Pseudomonadati</taxon>
        <taxon>Pseudomonadota</taxon>
        <taxon>Gammaproteobacteria</taxon>
        <taxon>Oceanospirillales</taxon>
        <taxon>Oceanospirillaceae</taxon>
        <taxon>Marinobacterium</taxon>
    </lineage>
</organism>
<dbReference type="OrthoDB" id="5318791at2"/>
<dbReference type="GO" id="GO:0043190">
    <property type="term" value="C:ATP-binding cassette (ABC) transporter complex"/>
    <property type="evidence" value="ECO:0007669"/>
    <property type="project" value="InterPro"/>
</dbReference>
<dbReference type="Pfam" id="PF12974">
    <property type="entry name" value="Phosphonate-bd"/>
    <property type="match status" value="1"/>
</dbReference>
<dbReference type="Gene3D" id="3.40.190.10">
    <property type="entry name" value="Periplasmic binding protein-like II"/>
    <property type="match status" value="2"/>
</dbReference>
<dbReference type="SUPFAM" id="SSF53850">
    <property type="entry name" value="Periplasmic binding protein-like II"/>
    <property type="match status" value="1"/>
</dbReference>
<dbReference type="GO" id="GO:0055085">
    <property type="term" value="P:transmembrane transport"/>
    <property type="evidence" value="ECO:0007669"/>
    <property type="project" value="InterPro"/>
</dbReference>
<feature type="chain" id="PRO_5008386681" evidence="3">
    <location>
        <begin position="25"/>
        <end position="350"/>
    </location>
</feature>
<dbReference type="STRING" id="1821621.A8C75_20515"/>
<evidence type="ECO:0000313" key="5">
    <source>
        <dbReference type="Proteomes" id="UP000078070"/>
    </source>
</evidence>
<dbReference type="RefSeq" id="WP_067386221.1">
    <property type="nucleotide sequence ID" value="NZ_CP015839.1"/>
</dbReference>
<keyword evidence="2 3" id="KW-0732">Signal</keyword>
<gene>
    <name evidence="4" type="ORF">A8C75_20515</name>
</gene>
<dbReference type="EMBL" id="CP015839">
    <property type="protein sequence ID" value="ANG64622.1"/>
    <property type="molecule type" value="Genomic_DNA"/>
</dbReference>
<proteinExistence type="inferred from homology"/>
<reference evidence="5" key="1">
    <citation type="submission" date="2016-05" db="EMBL/GenBank/DDBJ databases">
        <authorList>
            <person name="Baek K."/>
            <person name="Yang S.-J."/>
        </authorList>
    </citation>
    <scope>NUCLEOTIDE SEQUENCE [LARGE SCALE GENOMIC DNA]</scope>
    <source>
        <strain evidence="5">ST58-10</strain>
    </source>
</reference>
<accession>A0A1A9F3G6</accession>
<dbReference type="KEGG" id="mars:A8C75_20515"/>
<name>A0A1A9F3G6_9GAMM</name>
<keyword evidence="5" id="KW-1185">Reference proteome</keyword>
<evidence type="ECO:0000313" key="4">
    <source>
        <dbReference type="EMBL" id="ANG64622.1"/>
    </source>
</evidence>
<sequence>MLRKSLTGLLLTASLLLGASIANADECSHRGVLDDKFCDENKDLVADSPKDASQWRDPSTLVFTYTPVEDPAVYKDAFQEFQQHLSAATGKKVIYYTVHSNAAEVEAIRSGRLHIAGFSTGPTGYAVNLGGYVPIAVKGTADSFQGYNLITIVRKDSPIQTMADLKGKLVAHTSASSNSGNLAPRALFPALGITPDTDYTVKYSGKHDQSIMGVLSGDYDAAPVASDVFDRMVSAERIKLDDFRIIYTSPRFPTSAFGYAHDLHPELVEKIKQAFASFRFSAQMTETFNGADRFYPVTYQEDWKVIRDIAHATGTAYSKAGLKALAEKDAAKAAKKRAEQVAAEAAKTSS</sequence>
<evidence type="ECO:0000256" key="3">
    <source>
        <dbReference type="SAM" id="SignalP"/>
    </source>
</evidence>
<dbReference type="PANTHER" id="PTHR35841:SF1">
    <property type="entry name" value="PHOSPHONATES-BINDING PERIPLASMIC PROTEIN"/>
    <property type="match status" value="1"/>
</dbReference>
<reference evidence="4 5" key="2">
    <citation type="journal article" date="2018" name="Int. J. Syst. Evol. Microbiol.">
        <title>Marinobacterium aestuarii sp. nov., a benzene-degrading marine bacterium isolated from estuary sediment.</title>
        <authorList>
            <person name="Bae S.S."/>
            <person name="Jung J."/>
            <person name="Chung D."/>
            <person name="Baek K."/>
        </authorList>
    </citation>
    <scope>NUCLEOTIDE SEQUENCE [LARGE SCALE GENOMIC DNA]</scope>
    <source>
        <strain evidence="4 5">ST58-10</strain>
    </source>
</reference>